<dbReference type="SUPFAM" id="SSF46785">
    <property type="entry name" value="Winged helix' DNA-binding domain"/>
    <property type="match status" value="1"/>
</dbReference>
<dbReference type="OrthoDB" id="155998at2"/>
<dbReference type="AlphaFoldDB" id="A0A6I6SU92"/>
<evidence type="ECO:0000313" key="3">
    <source>
        <dbReference type="Proteomes" id="UP000464013"/>
    </source>
</evidence>
<feature type="domain" description="HTH marR-type" evidence="1">
    <location>
        <begin position="14"/>
        <end position="65"/>
    </location>
</feature>
<dbReference type="EMBL" id="CP035042">
    <property type="protein sequence ID" value="QHC51455.1"/>
    <property type="molecule type" value="Genomic_DNA"/>
</dbReference>
<keyword evidence="3" id="KW-1185">Reference proteome</keyword>
<dbReference type="InterPro" id="IPR036388">
    <property type="entry name" value="WH-like_DNA-bd_sf"/>
</dbReference>
<dbReference type="Gene3D" id="1.10.10.10">
    <property type="entry name" value="Winged helix-like DNA-binding domain superfamily/Winged helix DNA-binding domain"/>
    <property type="match status" value="1"/>
</dbReference>
<dbReference type="InterPro" id="IPR036390">
    <property type="entry name" value="WH_DNA-bd_sf"/>
</dbReference>
<dbReference type="InterPro" id="IPR000835">
    <property type="entry name" value="HTH_MarR-typ"/>
</dbReference>
<proteinExistence type="predicted"/>
<name>A0A6I6SU92_9GAMM</name>
<gene>
    <name evidence="2" type="ORF">EKK97_20205</name>
</gene>
<dbReference type="Proteomes" id="UP000464013">
    <property type="component" value="Chromosome"/>
</dbReference>
<dbReference type="KEGG" id="htx:EKK97_20205"/>
<dbReference type="Pfam" id="PF12802">
    <property type="entry name" value="MarR_2"/>
    <property type="match status" value="1"/>
</dbReference>
<dbReference type="GO" id="GO:0003700">
    <property type="term" value="F:DNA-binding transcription factor activity"/>
    <property type="evidence" value="ECO:0007669"/>
    <property type="project" value="InterPro"/>
</dbReference>
<reference evidence="2 3" key="1">
    <citation type="submission" date="2019-01" db="EMBL/GenBank/DDBJ databases">
        <title>Complete genome of a denitifying bacterium Halomons sp. BC-M4-5.</title>
        <authorList>
            <person name="Wang L."/>
            <person name="Shao Z."/>
        </authorList>
    </citation>
    <scope>NUCLEOTIDE SEQUENCE [LARGE SCALE GENOMIC DNA]</scope>
    <source>
        <strain evidence="2 3">BC-M4-5</strain>
    </source>
</reference>
<evidence type="ECO:0000313" key="2">
    <source>
        <dbReference type="EMBL" id="QHC51455.1"/>
    </source>
</evidence>
<accession>A0A6I6SU92</accession>
<organism evidence="2 3">
    <name type="scientific">Billgrantia tianxiuensis</name>
    <dbReference type="NCBI Taxonomy" id="2497861"/>
    <lineage>
        <taxon>Bacteria</taxon>
        <taxon>Pseudomonadati</taxon>
        <taxon>Pseudomonadota</taxon>
        <taxon>Gammaproteobacteria</taxon>
        <taxon>Oceanospirillales</taxon>
        <taxon>Halomonadaceae</taxon>
        <taxon>Billgrantia</taxon>
    </lineage>
</organism>
<sequence>MSRHRDGKNASHTTNTAARLLHLLKTQGPCSSAQLGDMLGTSGENARQQLTRLARQGLVAQRPRPVGVGRPVIEWRLSEAGHARFPDGHADLASRLILSVRDTLGDEALAKLVEARQGETLALYRDALGDATALEARVERLAEIRTREGYMAEWRREEDGSLLLIENHCPICRAAHTCPDLCRSELTVFRAVLGEDVSVERTEHVLGGARRCVYRIERV</sequence>
<dbReference type="RefSeq" id="WP_159554711.1">
    <property type="nucleotide sequence ID" value="NZ_CP035042.1"/>
</dbReference>
<protein>
    <submittedName>
        <fullName evidence="2">Transcriptional regulator</fullName>
    </submittedName>
</protein>
<evidence type="ECO:0000259" key="1">
    <source>
        <dbReference type="Pfam" id="PF12802"/>
    </source>
</evidence>